<dbReference type="NCBIfam" id="TIGR04366">
    <property type="entry name" value="cupin_WbuC"/>
    <property type="match status" value="1"/>
</dbReference>
<dbReference type="SUPFAM" id="SSF51182">
    <property type="entry name" value="RmlC-like cupins"/>
    <property type="match status" value="1"/>
</dbReference>
<organism evidence="2 3">
    <name type="scientific">Melittangium boletus DSM 14713</name>
    <dbReference type="NCBI Taxonomy" id="1294270"/>
    <lineage>
        <taxon>Bacteria</taxon>
        <taxon>Pseudomonadati</taxon>
        <taxon>Myxococcota</taxon>
        <taxon>Myxococcia</taxon>
        <taxon>Myxococcales</taxon>
        <taxon>Cystobacterineae</taxon>
        <taxon>Archangiaceae</taxon>
        <taxon>Melittangium</taxon>
    </lineage>
</organism>
<evidence type="ECO:0000313" key="2">
    <source>
        <dbReference type="EMBL" id="ATB30237.1"/>
    </source>
</evidence>
<dbReference type="InterPro" id="IPR011051">
    <property type="entry name" value="RmlC_Cupin_sf"/>
</dbReference>
<dbReference type="EMBL" id="CP022163">
    <property type="protein sequence ID" value="ATB30237.1"/>
    <property type="molecule type" value="Genomic_DNA"/>
</dbReference>
<dbReference type="InterPro" id="IPR046058">
    <property type="entry name" value="WbuC_cupin"/>
</dbReference>
<reference evidence="2 3" key="1">
    <citation type="submission" date="2017-06" db="EMBL/GenBank/DDBJ databases">
        <authorList>
            <person name="Kim H.J."/>
            <person name="Triplett B.A."/>
        </authorList>
    </citation>
    <scope>NUCLEOTIDE SEQUENCE [LARGE SCALE GENOMIC DNA]</scope>
    <source>
        <strain evidence="2 3">DSM 14713</strain>
    </source>
</reference>
<dbReference type="Pfam" id="PF19480">
    <property type="entry name" value="DUF6016"/>
    <property type="match status" value="1"/>
</dbReference>
<dbReference type="CDD" id="cd07005">
    <property type="entry name" value="cupin_WbuC-like"/>
    <property type="match status" value="1"/>
</dbReference>
<evidence type="ECO:0000313" key="3">
    <source>
        <dbReference type="Proteomes" id="UP000217289"/>
    </source>
</evidence>
<dbReference type="RefSeq" id="WP_095978708.1">
    <property type="nucleotide sequence ID" value="NZ_CP022163.1"/>
</dbReference>
<dbReference type="Proteomes" id="UP000217289">
    <property type="component" value="Chromosome"/>
</dbReference>
<feature type="domain" description="Cupin fold metalloprotein WbuC cupin" evidence="1">
    <location>
        <begin position="20"/>
        <end position="101"/>
    </location>
</feature>
<sequence>MTSSFRRALTAPEGTLVILSRSQVDEAAEASRASPRQRIILPLHKHESEGLQRMLNVVQPDSYVRPHRHLDPPRSESWVVLRGAVAFFTFEEDGRVRDCVRLEAGGERFGVDLGPGPFHGLVALVPDTVLFEAKNGPYSLANDKSFAPWAPEEGAPEARDYLHHLRAEFLRRHPLPD</sequence>
<accession>A0A250IGF6</accession>
<protein>
    <submittedName>
        <fullName evidence="2">Tryptophan synthase subunit beta</fullName>
    </submittedName>
</protein>
<dbReference type="KEGG" id="mbd:MEBOL_003697"/>
<dbReference type="AlphaFoldDB" id="A0A250IGF6"/>
<gene>
    <name evidence="2" type="ORF">MEBOL_003697</name>
</gene>
<dbReference type="OrthoDB" id="981227at2"/>
<name>A0A250IGF6_9BACT</name>
<dbReference type="InterPro" id="IPR027565">
    <property type="entry name" value="Cupin_WbuC"/>
</dbReference>
<keyword evidence="3" id="KW-1185">Reference proteome</keyword>
<proteinExistence type="predicted"/>
<evidence type="ECO:0000259" key="1">
    <source>
        <dbReference type="Pfam" id="PF19480"/>
    </source>
</evidence>